<dbReference type="InterPro" id="IPR036898">
    <property type="entry name" value="RNA_pol_Rpb7-like_N_sf"/>
</dbReference>
<dbReference type="EMBL" id="JAVXUO010002582">
    <property type="protein sequence ID" value="KAK2971472.1"/>
    <property type="molecule type" value="Genomic_DNA"/>
</dbReference>
<dbReference type="GO" id="GO:0006352">
    <property type="term" value="P:DNA-templated transcription initiation"/>
    <property type="evidence" value="ECO:0007669"/>
    <property type="project" value="UniProtKB-UniRule"/>
</dbReference>
<organism evidence="6 7">
    <name type="scientific">Escallonia rubra</name>
    <dbReference type="NCBI Taxonomy" id="112253"/>
    <lineage>
        <taxon>Eukaryota</taxon>
        <taxon>Viridiplantae</taxon>
        <taxon>Streptophyta</taxon>
        <taxon>Embryophyta</taxon>
        <taxon>Tracheophyta</taxon>
        <taxon>Spermatophyta</taxon>
        <taxon>Magnoliopsida</taxon>
        <taxon>eudicotyledons</taxon>
        <taxon>Gunneridae</taxon>
        <taxon>Pentapetalae</taxon>
        <taxon>asterids</taxon>
        <taxon>campanulids</taxon>
        <taxon>Escalloniales</taxon>
        <taxon>Escalloniaceae</taxon>
        <taxon>Escallonia</taxon>
    </lineage>
</organism>
<evidence type="ECO:0000313" key="6">
    <source>
        <dbReference type="EMBL" id="KAK2971472.1"/>
    </source>
</evidence>
<protein>
    <recommendedName>
        <fullName evidence="5">DNA-directed RNA polymerase subunit</fullName>
    </recommendedName>
</protein>
<proteinExistence type="predicted"/>
<dbReference type="GO" id="GO:0005736">
    <property type="term" value="C:RNA polymerase I complex"/>
    <property type="evidence" value="ECO:0007669"/>
    <property type="project" value="TreeGrafter"/>
</dbReference>
<sequence>MEGLKVSDANLVVYLHPSKAKIASQAIFRELSSILFKFNETFDGVVLAYEVNILSNSAKILPAIHPHFGVRLKAKLLLFHPKPDMLLEGKVVKLGQQSIHIIVLGFSSATIIQEDIQTPHIRIPSSAPPPYPMENERKLQESNLWASFFQSGSALAEEEVN</sequence>
<dbReference type="Proteomes" id="UP001187471">
    <property type="component" value="Unassembled WGS sequence"/>
</dbReference>
<name>A0AA88QN16_9ASTE</name>
<comment type="subcellular location">
    <subcellularLocation>
        <location evidence="1 5">Nucleus</location>
    </subcellularLocation>
</comment>
<evidence type="ECO:0000256" key="4">
    <source>
        <dbReference type="ARBA" id="ARBA00023242"/>
    </source>
</evidence>
<evidence type="ECO:0000256" key="3">
    <source>
        <dbReference type="ARBA" id="ARBA00023163"/>
    </source>
</evidence>
<comment type="caution">
    <text evidence="6">The sequence shown here is derived from an EMBL/GenBank/DDBJ whole genome shotgun (WGS) entry which is preliminary data.</text>
</comment>
<keyword evidence="7" id="KW-1185">Reference proteome</keyword>
<dbReference type="InterPro" id="IPR045113">
    <property type="entry name" value="Rpb7-like"/>
</dbReference>
<dbReference type="Gene3D" id="3.30.1490.120">
    <property type="entry name" value="RNA polymerase Rpb7-like, N-terminal domain"/>
    <property type="match status" value="1"/>
</dbReference>
<reference evidence="6" key="1">
    <citation type="submission" date="2022-12" db="EMBL/GenBank/DDBJ databases">
        <title>Draft genome assemblies for two species of Escallonia (Escalloniales).</title>
        <authorList>
            <person name="Chanderbali A."/>
            <person name="Dervinis C."/>
            <person name="Anghel I."/>
            <person name="Soltis D."/>
            <person name="Soltis P."/>
            <person name="Zapata F."/>
        </authorList>
    </citation>
    <scope>NUCLEOTIDE SEQUENCE</scope>
    <source>
        <strain evidence="6">UCBG92.1500</strain>
        <tissue evidence="6">Leaf</tissue>
    </source>
</reference>
<gene>
    <name evidence="6" type="ORF">RJ640_020878</name>
</gene>
<dbReference type="PANTHER" id="PTHR12709:SF5">
    <property type="entry name" value="DNA-DIRECTED RNA POLYMERASE I SUBUNIT RPA43"/>
    <property type="match status" value="1"/>
</dbReference>
<dbReference type="PANTHER" id="PTHR12709">
    <property type="entry name" value="DNA-DIRECTED RNA POLYMERASE II, III"/>
    <property type="match status" value="1"/>
</dbReference>
<keyword evidence="4 5" id="KW-0539">Nucleus</keyword>
<accession>A0AA88QN16</accession>
<evidence type="ECO:0000256" key="5">
    <source>
        <dbReference type="RuleBase" id="RU369086"/>
    </source>
</evidence>
<dbReference type="GO" id="GO:0006362">
    <property type="term" value="P:transcription elongation by RNA polymerase I"/>
    <property type="evidence" value="ECO:0007669"/>
    <property type="project" value="TreeGrafter"/>
</dbReference>
<evidence type="ECO:0000256" key="2">
    <source>
        <dbReference type="ARBA" id="ARBA00022478"/>
    </source>
</evidence>
<keyword evidence="3 5" id="KW-0804">Transcription</keyword>
<dbReference type="AlphaFoldDB" id="A0AA88QN16"/>
<keyword evidence="2 5" id="KW-0240">DNA-directed RNA polymerase</keyword>
<evidence type="ECO:0000256" key="1">
    <source>
        <dbReference type="ARBA" id="ARBA00004123"/>
    </source>
</evidence>
<comment type="function">
    <text evidence="5">DNA-dependent RNA polymerase which catalyzes the transcription of DNA into RNA using the four ribonucleoside triphosphates as substrates.</text>
</comment>
<dbReference type="FunFam" id="3.30.1490.120:FF:000006">
    <property type="entry name" value="DNA-directed RNA polymerase"/>
    <property type="match status" value="1"/>
</dbReference>
<evidence type="ECO:0000313" key="7">
    <source>
        <dbReference type="Proteomes" id="UP001187471"/>
    </source>
</evidence>